<dbReference type="InterPro" id="IPR011051">
    <property type="entry name" value="RmlC_Cupin_sf"/>
</dbReference>
<dbReference type="KEGG" id="palo:E6C60_0832"/>
<reference evidence="4 5" key="1">
    <citation type="submission" date="2019-05" db="EMBL/GenBank/DDBJ databases">
        <authorList>
            <person name="Chen C."/>
        </authorList>
    </citation>
    <scope>NUCLEOTIDE SEQUENCE [LARGE SCALE GENOMIC DNA]</scope>
    <source>
        <strain evidence="4 5">HB172198</strain>
    </source>
</reference>
<evidence type="ECO:0000256" key="1">
    <source>
        <dbReference type="ARBA" id="ARBA00029741"/>
    </source>
</evidence>
<organism evidence="4 5">
    <name type="scientific">Paenibacillus algicola</name>
    <dbReference type="NCBI Taxonomy" id="2565926"/>
    <lineage>
        <taxon>Bacteria</taxon>
        <taxon>Bacillati</taxon>
        <taxon>Bacillota</taxon>
        <taxon>Bacilli</taxon>
        <taxon>Bacillales</taxon>
        <taxon>Paenibacillaceae</taxon>
        <taxon>Paenibacillus</taxon>
    </lineage>
</organism>
<feature type="domain" description="Mannose-6-phosphate isomerase cupin" evidence="3">
    <location>
        <begin position="271"/>
        <end position="340"/>
    </location>
</feature>
<dbReference type="Pfam" id="PF21621">
    <property type="entry name" value="MPI_cupin_dom"/>
    <property type="match status" value="1"/>
</dbReference>
<dbReference type="EMBL" id="CP040396">
    <property type="protein sequence ID" value="QCT01553.1"/>
    <property type="molecule type" value="Genomic_DNA"/>
</dbReference>
<protein>
    <recommendedName>
        <fullName evidence="1">Phosphohexomutase</fullName>
    </recommendedName>
    <alternativeName>
        <fullName evidence="2">Phosphomannose isomerase</fullName>
    </alternativeName>
</protein>
<evidence type="ECO:0000313" key="4">
    <source>
        <dbReference type="EMBL" id="QCT01553.1"/>
    </source>
</evidence>
<dbReference type="CDD" id="cd07010">
    <property type="entry name" value="cupin_PMI_type_I_N_bac"/>
    <property type="match status" value="1"/>
</dbReference>
<evidence type="ECO:0000313" key="5">
    <source>
        <dbReference type="Proteomes" id="UP000300879"/>
    </source>
</evidence>
<name>A0A4P8XHB2_9BACL</name>
<dbReference type="OrthoDB" id="9808275at2"/>
<gene>
    <name evidence="4" type="ORF">E6C60_0832</name>
</gene>
<proteinExistence type="predicted"/>
<dbReference type="RefSeq" id="WP_138224671.1">
    <property type="nucleotide sequence ID" value="NZ_CP040396.1"/>
</dbReference>
<dbReference type="Proteomes" id="UP000300879">
    <property type="component" value="Chromosome"/>
</dbReference>
<dbReference type="InterPro" id="IPR014710">
    <property type="entry name" value="RmlC-like_jellyroll"/>
</dbReference>
<dbReference type="SUPFAM" id="SSF51182">
    <property type="entry name" value="RmlC-like cupins"/>
    <property type="match status" value="1"/>
</dbReference>
<dbReference type="AlphaFoldDB" id="A0A4P8XHB2"/>
<accession>A0A4P8XHB2</accession>
<sequence length="342" mass="39046">MSQYILKLNENRVRRNYRGGYGLDVFKGKEACADGETPEDWICSTVTAKNPGLAPRENEGLSQVLVDGELITVKELFEREKEFYLGAAAEMPFLCKLLDSQMRLHTQAHPTKKFSRAFLNSNHGKLECYYILDVRDDVEPYIRLGFQHSPARMEWKRIIETQDLKAMDDCFERIPVQPGHIWYIPGGVPHAIGEGITMIEIMEPSDWVVRCEFEREGLVVPPEARFMGRDLEFCLDVFDYTEYTPQEVQDKFKLTPKPRGQVENLVDTDITRDFRVDRLKVQGETTLATENRLMVGIVVTSEAEICAGGSWFKVSKGESFVVAAKATEIHFRGDHAEIILIS</sequence>
<keyword evidence="5" id="KW-1185">Reference proteome</keyword>
<dbReference type="InterPro" id="IPR049071">
    <property type="entry name" value="MPI_cupin_dom"/>
</dbReference>
<evidence type="ECO:0000259" key="3">
    <source>
        <dbReference type="Pfam" id="PF21621"/>
    </source>
</evidence>
<dbReference type="Gene3D" id="2.60.120.10">
    <property type="entry name" value="Jelly Rolls"/>
    <property type="match status" value="2"/>
</dbReference>
<evidence type="ECO:0000256" key="2">
    <source>
        <dbReference type="ARBA" id="ARBA00030762"/>
    </source>
</evidence>